<protein>
    <submittedName>
        <fullName evidence="2">Uncharacterized protein</fullName>
    </submittedName>
</protein>
<name>A0AAD4GG20_BOLED</name>
<accession>A0AAD4GG20</accession>
<sequence>MTLKSRIGLPLDRVENCIKLFQYEADVEERKWKRERRRGVDLFEKEVVMCEAKLRKPGGRSRRLNELMSYVKELKELVLERKNKRIAREEEPKSYQYTHAQILHAWHPMIYKNIKASSSSPRSQGGPENDVFCPELFLIVAAVCNAERMLLRGMQEKEYARSKSNEMRSQNYPTVQFPGNS</sequence>
<evidence type="ECO:0000313" key="2">
    <source>
        <dbReference type="EMBL" id="KAF8441749.1"/>
    </source>
</evidence>
<feature type="compositionally biased region" description="Polar residues" evidence="1">
    <location>
        <begin position="167"/>
        <end position="181"/>
    </location>
</feature>
<evidence type="ECO:0000313" key="3">
    <source>
        <dbReference type="Proteomes" id="UP001194468"/>
    </source>
</evidence>
<comment type="caution">
    <text evidence="2">The sequence shown here is derived from an EMBL/GenBank/DDBJ whole genome shotgun (WGS) entry which is preliminary data.</text>
</comment>
<reference evidence="2" key="2">
    <citation type="journal article" date="2020" name="Nat. Commun.">
        <title>Large-scale genome sequencing of mycorrhizal fungi provides insights into the early evolution of symbiotic traits.</title>
        <authorList>
            <person name="Miyauchi S."/>
            <person name="Kiss E."/>
            <person name="Kuo A."/>
            <person name="Drula E."/>
            <person name="Kohler A."/>
            <person name="Sanchez-Garcia M."/>
            <person name="Morin E."/>
            <person name="Andreopoulos B."/>
            <person name="Barry K.W."/>
            <person name="Bonito G."/>
            <person name="Buee M."/>
            <person name="Carver A."/>
            <person name="Chen C."/>
            <person name="Cichocki N."/>
            <person name="Clum A."/>
            <person name="Culley D."/>
            <person name="Crous P.W."/>
            <person name="Fauchery L."/>
            <person name="Girlanda M."/>
            <person name="Hayes R.D."/>
            <person name="Keri Z."/>
            <person name="LaButti K."/>
            <person name="Lipzen A."/>
            <person name="Lombard V."/>
            <person name="Magnuson J."/>
            <person name="Maillard F."/>
            <person name="Murat C."/>
            <person name="Nolan M."/>
            <person name="Ohm R.A."/>
            <person name="Pangilinan J."/>
            <person name="Pereira M.F."/>
            <person name="Perotto S."/>
            <person name="Peter M."/>
            <person name="Pfister S."/>
            <person name="Riley R."/>
            <person name="Sitrit Y."/>
            <person name="Stielow J.B."/>
            <person name="Szollosi G."/>
            <person name="Zifcakova L."/>
            <person name="Stursova M."/>
            <person name="Spatafora J.W."/>
            <person name="Tedersoo L."/>
            <person name="Vaario L.M."/>
            <person name="Yamada A."/>
            <person name="Yan M."/>
            <person name="Wang P."/>
            <person name="Xu J."/>
            <person name="Bruns T."/>
            <person name="Baldrian P."/>
            <person name="Vilgalys R."/>
            <person name="Dunand C."/>
            <person name="Henrissat B."/>
            <person name="Grigoriev I.V."/>
            <person name="Hibbett D."/>
            <person name="Nagy L.G."/>
            <person name="Martin F.M."/>
        </authorList>
    </citation>
    <scope>NUCLEOTIDE SEQUENCE</scope>
    <source>
        <strain evidence="2">BED1</strain>
    </source>
</reference>
<evidence type="ECO:0000256" key="1">
    <source>
        <dbReference type="SAM" id="MobiDB-lite"/>
    </source>
</evidence>
<dbReference type="AlphaFoldDB" id="A0AAD4GG20"/>
<organism evidence="2 3">
    <name type="scientific">Boletus edulis BED1</name>
    <dbReference type="NCBI Taxonomy" id="1328754"/>
    <lineage>
        <taxon>Eukaryota</taxon>
        <taxon>Fungi</taxon>
        <taxon>Dikarya</taxon>
        <taxon>Basidiomycota</taxon>
        <taxon>Agaricomycotina</taxon>
        <taxon>Agaricomycetes</taxon>
        <taxon>Agaricomycetidae</taxon>
        <taxon>Boletales</taxon>
        <taxon>Boletineae</taxon>
        <taxon>Boletaceae</taxon>
        <taxon>Boletoideae</taxon>
        <taxon>Boletus</taxon>
    </lineage>
</organism>
<dbReference type="EMBL" id="WHUW01000010">
    <property type="protein sequence ID" value="KAF8441749.1"/>
    <property type="molecule type" value="Genomic_DNA"/>
</dbReference>
<gene>
    <name evidence="2" type="ORF">L210DRAFT_441696</name>
</gene>
<keyword evidence="3" id="KW-1185">Reference proteome</keyword>
<reference evidence="2" key="1">
    <citation type="submission" date="2019-10" db="EMBL/GenBank/DDBJ databases">
        <authorList>
            <consortium name="DOE Joint Genome Institute"/>
            <person name="Kuo A."/>
            <person name="Miyauchi S."/>
            <person name="Kiss E."/>
            <person name="Drula E."/>
            <person name="Kohler A."/>
            <person name="Sanchez-Garcia M."/>
            <person name="Andreopoulos B."/>
            <person name="Barry K.W."/>
            <person name="Bonito G."/>
            <person name="Buee M."/>
            <person name="Carver A."/>
            <person name="Chen C."/>
            <person name="Cichocki N."/>
            <person name="Clum A."/>
            <person name="Culley D."/>
            <person name="Crous P.W."/>
            <person name="Fauchery L."/>
            <person name="Girlanda M."/>
            <person name="Hayes R."/>
            <person name="Keri Z."/>
            <person name="LaButti K."/>
            <person name="Lipzen A."/>
            <person name="Lombard V."/>
            <person name="Magnuson J."/>
            <person name="Maillard F."/>
            <person name="Morin E."/>
            <person name="Murat C."/>
            <person name="Nolan M."/>
            <person name="Ohm R."/>
            <person name="Pangilinan J."/>
            <person name="Pereira M."/>
            <person name="Perotto S."/>
            <person name="Peter M."/>
            <person name="Riley R."/>
            <person name="Sitrit Y."/>
            <person name="Stielow B."/>
            <person name="Szollosi G."/>
            <person name="Zifcakova L."/>
            <person name="Stursova M."/>
            <person name="Spatafora J.W."/>
            <person name="Tedersoo L."/>
            <person name="Vaario L.-M."/>
            <person name="Yamada A."/>
            <person name="Yan M."/>
            <person name="Wang P."/>
            <person name="Xu J."/>
            <person name="Bruns T."/>
            <person name="Baldrian P."/>
            <person name="Vilgalys R."/>
            <person name="Henrissat B."/>
            <person name="Grigoriev I.V."/>
            <person name="Hibbett D."/>
            <person name="Nagy L.G."/>
            <person name="Martin F.M."/>
        </authorList>
    </citation>
    <scope>NUCLEOTIDE SEQUENCE</scope>
    <source>
        <strain evidence="2">BED1</strain>
    </source>
</reference>
<dbReference type="Proteomes" id="UP001194468">
    <property type="component" value="Unassembled WGS sequence"/>
</dbReference>
<proteinExistence type="predicted"/>
<feature type="region of interest" description="Disordered" evidence="1">
    <location>
        <begin position="161"/>
        <end position="181"/>
    </location>
</feature>